<dbReference type="EMBL" id="JAOPKC010000003">
    <property type="protein sequence ID" value="MCU4717434.1"/>
    <property type="molecule type" value="Genomic_DNA"/>
</dbReference>
<dbReference type="EMBL" id="JAOPKD010000004">
    <property type="protein sequence ID" value="MCU4726598.1"/>
    <property type="molecule type" value="Genomic_DNA"/>
</dbReference>
<dbReference type="PROSITE" id="PS51819">
    <property type="entry name" value="VOC"/>
    <property type="match status" value="1"/>
</dbReference>
<dbReference type="InterPro" id="IPR051785">
    <property type="entry name" value="MMCE/EMCE_epimerase"/>
</dbReference>
<feature type="region of interest" description="Disordered" evidence="2">
    <location>
        <begin position="48"/>
        <end position="69"/>
    </location>
</feature>
<dbReference type="SUPFAM" id="SSF54593">
    <property type="entry name" value="Glyoxalase/Bleomycin resistance protein/Dihydroxybiphenyl dioxygenase"/>
    <property type="match status" value="1"/>
</dbReference>
<gene>
    <name evidence="5" type="ORF">OB914_06410</name>
    <name evidence="4" type="ORF">OB916_05075</name>
</gene>
<dbReference type="PANTHER" id="PTHR43048:SF3">
    <property type="entry name" value="METHYLMALONYL-COA EPIMERASE, MITOCHONDRIAL"/>
    <property type="match status" value="1"/>
</dbReference>
<keyword evidence="1" id="KW-0479">Metal-binding</keyword>
<evidence type="ECO:0000259" key="3">
    <source>
        <dbReference type="PROSITE" id="PS51819"/>
    </source>
</evidence>
<sequence>MEAKAVDFVQYTVSDLDTAVPFYRDTLGLTLEDRLDEHGWAEFAMPPTTLALNEPGPQDPSTPGGGSASVALAVDDVEEAVADLREEDVAVLTEPFETGVCEIAIVADPDGNPIVLHRRDDGTHGRVDPFP</sequence>
<reference evidence="5" key="1">
    <citation type="submission" date="2023-02" db="EMBL/GenBank/DDBJ databases">
        <title>Enrichment on poylsaccharides allowed isolation of novel metabolic and taxonomic groups of Haloarchaea.</title>
        <authorList>
            <person name="Sorokin D.Y."/>
            <person name="Elcheninov A.G."/>
            <person name="Khizhniak T.V."/>
            <person name="Kolganova T.V."/>
            <person name="Kublanov I.V."/>
        </authorList>
    </citation>
    <scope>NUCLEOTIDE SEQUENCE</scope>
    <source>
        <strain evidence="4 6">HArc-curdl5-1</strain>
        <strain evidence="5">HArc-curdl7</strain>
    </source>
</reference>
<evidence type="ECO:0000313" key="5">
    <source>
        <dbReference type="EMBL" id="MCU4726598.1"/>
    </source>
</evidence>
<dbReference type="Pfam" id="PF00903">
    <property type="entry name" value="Glyoxalase"/>
    <property type="match status" value="1"/>
</dbReference>
<dbReference type="InterPro" id="IPR004360">
    <property type="entry name" value="Glyas_Fos-R_dOase_dom"/>
</dbReference>
<dbReference type="InterPro" id="IPR037523">
    <property type="entry name" value="VOC_core"/>
</dbReference>
<dbReference type="GO" id="GO:0004493">
    <property type="term" value="F:methylmalonyl-CoA epimerase activity"/>
    <property type="evidence" value="ECO:0007669"/>
    <property type="project" value="TreeGrafter"/>
</dbReference>
<dbReference type="GO" id="GO:0046491">
    <property type="term" value="P:L-methylmalonyl-CoA metabolic process"/>
    <property type="evidence" value="ECO:0007669"/>
    <property type="project" value="TreeGrafter"/>
</dbReference>
<organism evidence="5 7">
    <name type="scientific">Halapricum hydrolyticum</name>
    <dbReference type="NCBI Taxonomy" id="2979991"/>
    <lineage>
        <taxon>Archaea</taxon>
        <taxon>Methanobacteriati</taxon>
        <taxon>Methanobacteriota</taxon>
        <taxon>Stenosarchaea group</taxon>
        <taxon>Halobacteria</taxon>
        <taxon>Halobacteriales</taxon>
        <taxon>Haloarculaceae</taxon>
        <taxon>Halapricum</taxon>
    </lineage>
</organism>
<dbReference type="GO" id="GO:0046872">
    <property type="term" value="F:metal ion binding"/>
    <property type="evidence" value="ECO:0007669"/>
    <property type="project" value="UniProtKB-KW"/>
</dbReference>
<evidence type="ECO:0000256" key="2">
    <source>
        <dbReference type="SAM" id="MobiDB-lite"/>
    </source>
</evidence>
<dbReference type="Proteomes" id="UP001209746">
    <property type="component" value="Unassembled WGS sequence"/>
</dbReference>
<evidence type="ECO:0000313" key="4">
    <source>
        <dbReference type="EMBL" id="MCU4717434.1"/>
    </source>
</evidence>
<dbReference type="Gene3D" id="3.10.180.10">
    <property type="entry name" value="2,3-Dihydroxybiphenyl 1,2-Dioxygenase, domain 1"/>
    <property type="match status" value="1"/>
</dbReference>
<comment type="caution">
    <text evidence="5">The sequence shown here is derived from an EMBL/GenBank/DDBJ whole genome shotgun (WGS) entry which is preliminary data.</text>
</comment>
<proteinExistence type="predicted"/>
<accession>A0AAE3I9X4</accession>
<dbReference type="Proteomes" id="UP001208186">
    <property type="component" value="Unassembled WGS sequence"/>
</dbReference>
<keyword evidence="6" id="KW-1185">Reference proteome</keyword>
<evidence type="ECO:0000313" key="7">
    <source>
        <dbReference type="Proteomes" id="UP001209746"/>
    </source>
</evidence>
<dbReference type="RefSeq" id="WP_315908200.1">
    <property type="nucleotide sequence ID" value="NZ_JAOPKC010000003.1"/>
</dbReference>
<dbReference type="InterPro" id="IPR029068">
    <property type="entry name" value="Glyas_Bleomycin-R_OHBP_Dase"/>
</dbReference>
<dbReference type="AlphaFoldDB" id="A0AAE3I9X4"/>
<feature type="domain" description="VOC" evidence="3">
    <location>
        <begin position="5"/>
        <end position="119"/>
    </location>
</feature>
<evidence type="ECO:0000313" key="6">
    <source>
        <dbReference type="Proteomes" id="UP001208186"/>
    </source>
</evidence>
<evidence type="ECO:0000256" key="1">
    <source>
        <dbReference type="ARBA" id="ARBA00022723"/>
    </source>
</evidence>
<name>A0AAE3I9X4_9EURY</name>
<protein>
    <submittedName>
        <fullName evidence="5">VOC family protein</fullName>
    </submittedName>
</protein>
<dbReference type="PANTHER" id="PTHR43048">
    <property type="entry name" value="METHYLMALONYL-COA EPIMERASE"/>
    <property type="match status" value="1"/>
</dbReference>